<name>A0A5P9CPY5_9VIBR</name>
<keyword evidence="4 7" id="KW-1133">Transmembrane helix</keyword>
<keyword evidence="10" id="KW-1185">Reference proteome</keyword>
<dbReference type="EMBL" id="CP045351">
    <property type="protein sequence ID" value="QFT28250.1"/>
    <property type="molecule type" value="Genomic_DNA"/>
</dbReference>
<feature type="transmembrane region" description="Helical" evidence="7">
    <location>
        <begin position="58"/>
        <end position="79"/>
    </location>
</feature>
<evidence type="ECO:0000256" key="7">
    <source>
        <dbReference type="SAM" id="Phobius"/>
    </source>
</evidence>
<feature type="transmembrane region" description="Helical" evidence="7">
    <location>
        <begin position="33"/>
        <end position="51"/>
    </location>
</feature>
<evidence type="ECO:0000256" key="5">
    <source>
        <dbReference type="ARBA" id="ARBA00023136"/>
    </source>
</evidence>
<comment type="subcellular location">
    <subcellularLocation>
        <location evidence="1">Cell membrane</location>
        <topology evidence="1">Multi-pass membrane protein</topology>
    </subcellularLocation>
    <subcellularLocation>
        <location evidence="6">Membrane</location>
        <topology evidence="6">Multi-pass membrane protein</topology>
    </subcellularLocation>
</comment>
<dbReference type="AlphaFoldDB" id="A0A5P9CPY5"/>
<evidence type="ECO:0000256" key="1">
    <source>
        <dbReference type="ARBA" id="ARBA00004651"/>
    </source>
</evidence>
<geneLocation type="plasmid" evidence="10">
    <name>pthaf100_a</name>
</geneLocation>
<keyword evidence="9" id="KW-0614">Plasmid</keyword>
<evidence type="ECO:0000256" key="4">
    <source>
        <dbReference type="ARBA" id="ARBA00022989"/>
    </source>
</evidence>
<sequence>MIKWLIHISFVIATVLVVNEVASLGDPVQFIDLTSLLIVVVPTLFATAVGYQKSRTTALSCALFTAIVSSILGVVIGVIQTLGNAYSDSEALFVGLSVALLPLFYGLVIALLVLPFHLSCKK</sequence>
<dbReference type="InterPro" id="IPR002898">
    <property type="entry name" value="MotA_ExbB_proton_chnl"/>
</dbReference>
<feature type="transmembrane region" description="Helical" evidence="7">
    <location>
        <begin position="91"/>
        <end position="114"/>
    </location>
</feature>
<dbReference type="OrthoDB" id="5875965at2"/>
<evidence type="ECO:0000256" key="6">
    <source>
        <dbReference type="RuleBase" id="RU004057"/>
    </source>
</evidence>
<evidence type="ECO:0000313" key="10">
    <source>
        <dbReference type="Proteomes" id="UP000326936"/>
    </source>
</evidence>
<keyword evidence="3 7" id="KW-0812">Transmembrane</keyword>
<accession>A0A5P9CPY5</accession>
<evidence type="ECO:0000259" key="8">
    <source>
        <dbReference type="Pfam" id="PF01618"/>
    </source>
</evidence>
<evidence type="ECO:0000256" key="3">
    <source>
        <dbReference type="ARBA" id="ARBA00022692"/>
    </source>
</evidence>
<dbReference type="GO" id="GO:0005886">
    <property type="term" value="C:plasma membrane"/>
    <property type="evidence" value="ECO:0007669"/>
    <property type="project" value="UniProtKB-SubCell"/>
</dbReference>
<feature type="domain" description="MotA/TolQ/ExbB proton channel" evidence="8">
    <location>
        <begin position="53"/>
        <end position="118"/>
    </location>
</feature>
<organism evidence="9 10">
    <name type="scientific">Vibrio aquimaris</name>
    <dbReference type="NCBI Taxonomy" id="2587862"/>
    <lineage>
        <taxon>Bacteria</taxon>
        <taxon>Pseudomonadati</taxon>
        <taxon>Pseudomonadota</taxon>
        <taxon>Gammaproteobacteria</taxon>
        <taxon>Vibrionales</taxon>
        <taxon>Vibrionaceae</taxon>
        <taxon>Vibrio</taxon>
    </lineage>
</organism>
<dbReference type="KEGG" id="vaq:FIV01_17810"/>
<evidence type="ECO:0000256" key="2">
    <source>
        <dbReference type="ARBA" id="ARBA00022475"/>
    </source>
</evidence>
<dbReference type="GO" id="GO:0015031">
    <property type="term" value="P:protein transport"/>
    <property type="evidence" value="ECO:0007669"/>
    <property type="project" value="UniProtKB-KW"/>
</dbReference>
<evidence type="ECO:0000313" key="9">
    <source>
        <dbReference type="EMBL" id="QFT28250.1"/>
    </source>
</evidence>
<keyword evidence="2" id="KW-1003">Cell membrane</keyword>
<dbReference type="RefSeq" id="WP_152432282.1">
    <property type="nucleotide sequence ID" value="NZ_CBCSDK010000013.1"/>
</dbReference>
<dbReference type="Proteomes" id="UP000326936">
    <property type="component" value="Plasmid pTHAF100_a"/>
</dbReference>
<reference evidence="9 10" key="1">
    <citation type="submission" date="2019-10" db="EMBL/GenBank/DDBJ databases">
        <title>Complete genome sequence of Vibrio sp. strain THAF100, isolated from non-filtered water from the water column of tank 6 of a marine aquarium containing stony-coral fragments. Water maintained at 26 degree C.</title>
        <authorList>
            <person name="Ruckert C."/>
            <person name="Franco A."/>
            <person name="Kalinowski J."/>
            <person name="Glaeser S."/>
        </authorList>
    </citation>
    <scope>NUCLEOTIDE SEQUENCE [LARGE SCALE GENOMIC DNA]</scope>
    <source>
        <strain evidence="9 10">THAF100</strain>
        <plasmid evidence="10">pthaf100_a</plasmid>
    </source>
</reference>
<proteinExistence type="inferred from homology"/>
<dbReference type="Pfam" id="PF01618">
    <property type="entry name" value="MotA_ExbB"/>
    <property type="match status" value="1"/>
</dbReference>
<keyword evidence="5 7" id="KW-0472">Membrane</keyword>
<protein>
    <recommendedName>
        <fullName evidence="8">MotA/TolQ/ExbB proton channel domain-containing protein</fullName>
    </recommendedName>
</protein>
<keyword evidence="6" id="KW-0813">Transport</keyword>
<comment type="similarity">
    <text evidence="6">Belongs to the exbB/tolQ family.</text>
</comment>
<keyword evidence="6" id="KW-0653">Protein transport</keyword>
<gene>
    <name evidence="9" type="ORF">FIV01_17810</name>
</gene>